<reference evidence="8 9" key="2">
    <citation type="submission" date="2024-02" db="EMBL/GenBank/DDBJ databases">
        <title>The Genome Sequence of Enterococcus diestrammenae JM9A.</title>
        <authorList>
            <person name="Earl A."/>
            <person name="Manson A."/>
            <person name="Gilmore M."/>
            <person name="Sanders J."/>
            <person name="Shea T."/>
            <person name="Howe W."/>
            <person name="Livny J."/>
            <person name="Cuomo C."/>
            <person name="Neafsey D."/>
            <person name="Birren B."/>
        </authorList>
    </citation>
    <scope>NUCLEOTIDE SEQUENCE [LARGE SCALE GENOMIC DNA]</scope>
    <source>
        <strain evidence="8 9">JM9A</strain>
    </source>
</reference>
<evidence type="ECO:0000256" key="2">
    <source>
        <dbReference type="ARBA" id="ARBA00022651"/>
    </source>
</evidence>
<evidence type="ECO:0000256" key="1">
    <source>
        <dbReference type="ARBA" id="ARBA00009865"/>
    </source>
</evidence>
<comment type="caution">
    <text evidence="8">The sequence shown here is derived from an EMBL/GenBank/DDBJ whole genome shotgun (WGS) entry which is preliminary data.</text>
</comment>
<dbReference type="InterPro" id="IPR052176">
    <property type="entry name" value="Glycosyl_Hydrlase_43_Enz"/>
</dbReference>
<evidence type="ECO:0000313" key="8">
    <source>
        <dbReference type="EMBL" id="MEO1780807.1"/>
    </source>
</evidence>
<proteinExistence type="inferred from homology"/>
<dbReference type="InterPro" id="IPR006710">
    <property type="entry name" value="Glyco_hydro_43"/>
</dbReference>
<gene>
    <name evidence="8" type="ORF">BAU18_000358</name>
</gene>
<name>A0ABV0F163_9ENTE</name>
<keyword evidence="4" id="KW-0119">Carbohydrate metabolism</keyword>
<evidence type="ECO:0000313" key="9">
    <source>
        <dbReference type="Proteomes" id="UP001429357"/>
    </source>
</evidence>
<keyword evidence="9" id="KW-1185">Reference proteome</keyword>
<dbReference type="Pfam" id="PF04616">
    <property type="entry name" value="Glyco_hydro_43"/>
    <property type="match status" value="1"/>
</dbReference>
<dbReference type="PANTHER" id="PTHR43772">
    <property type="entry name" value="ENDO-1,4-BETA-XYLANASE"/>
    <property type="match status" value="1"/>
</dbReference>
<sequence>MQSLVLLKMERRMTKIKKRRIVIIIAVLSLIIITAGSTVAFLRSRGYHSNFQDQRNWQVYAGSEETAAKQSQGVLQMNVGIGNKWINQQEKTDFEASVSVRIQTNPVSVGEGELPDAGLLFRVQEDSLSDGTDVVDGYYFGIDLYKQQVFLKQGDSASQKWQEIATKQHLIEANTDYRLTVKVAGNHIIGFVDERKDSWPVIDVVAEDFAEGLIGVQNQQLQTAFTKFAIKGYEESEGKEATYQNPLLPEIADPDVLYWEGTYYLYATTPGTNIGGIKVYTSKDLVNWEDAGMAMTAGPDNWGTEGFWAPDLIEKDGRFYMYYTANEHLCVSIADNPLGPFKQENVAPMHEDIQEIDAHAYLDDDGQYYLYFVRFNNGNLIYGAKLNDDMQTIDEESIVEVLAPSQAWEQDMANINEGPYMLKHEGKYYLTYSGSHFESPLYGAGYAVSDSPLGPFEKYTENPIMQSNSLVHGAGHHAVAESPDGKELFMIYHRHQTLYSTDPREFAIDRMRFTENAKGETVLQVYGPTVTPQPYPSGAK</sequence>
<keyword evidence="2" id="KW-0624">Polysaccharide degradation</keyword>
<accession>A0ABV0F163</accession>
<keyword evidence="7" id="KW-1133">Transmembrane helix</keyword>
<keyword evidence="7" id="KW-0812">Transmembrane</keyword>
<dbReference type="InterPro" id="IPR023296">
    <property type="entry name" value="Glyco_hydro_beta-prop_sf"/>
</dbReference>
<dbReference type="EMBL" id="MAEI02000001">
    <property type="protein sequence ID" value="MEO1780807.1"/>
    <property type="molecule type" value="Genomic_DNA"/>
</dbReference>
<evidence type="ECO:0000256" key="3">
    <source>
        <dbReference type="ARBA" id="ARBA00022801"/>
    </source>
</evidence>
<dbReference type="PANTHER" id="PTHR43772:SF2">
    <property type="entry name" value="PUTATIVE (AFU_ORTHOLOGUE AFUA_2G04480)-RELATED"/>
    <property type="match status" value="1"/>
</dbReference>
<dbReference type="Gene3D" id="2.115.10.20">
    <property type="entry name" value="Glycosyl hydrolase domain, family 43"/>
    <property type="match status" value="1"/>
</dbReference>
<keyword evidence="2" id="KW-0858">Xylan degradation</keyword>
<evidence type="ECO:0000256" key="5">
    <source>
        <dbReference type="ARBA" id="ARBA00023295"/>
    </source>
</evidence>
<dbReference type="CDD" id="cd08991">
    <property type="entry name" value="GH43_HoAraf43-like"/>
    <property type="match status" value="1"/>
</dbReference>
<reference evidence="9" key="1">
    <citation type="submission" date="2016-06" db="EMBL/GenBank/DDBJ databases">
        <title>Four novel species of enterococci isolated from chicken manure.</title>
        <authorList>
            <person name="Van Tyne D."/>
        </authorList>
    </citation>
    <scope>NUCLEOTIDE SEQUENCE [LARGE SCALE GENOMIC DNA]</scope>
    <source>
        <strain evidence="9">JM9A</strain>
    </source>
</reference>
<protein>
    <recommendedName>
        <fullName evidence="10">Glycoside hydrolase</fullName>
    </recommendedName>
</protein>
<keyword evidence="5 6" id="KW-0326">Glycosidase</keyword>
<dbReference type="SUPFAM" id="SSF75005">
    <property type="entry name" value="Arabinanase/levansucrase/invertase"/>
    <property type="match status" value="1"/>
</dbReference>
<evidence type="ECO:0000256" key="7">
    <source>
        <dbReference type="SAM" id="Phobius"/>
    </source>
</evidence>
<comment type="similarity">
    <text evidence="1 6">Belongs to the glycosyl hydrolase 43 family.</text>
</comment>
<keyword evidence="7" id="KW-0472">Membrane</keyword>
<evidence type="ECO:0008006" key="10">
    <source>
        <dbReference type="Google" id="ProtNLM"/>
    </source>
</evidence>
<organism evidence="8 9">
    <name type="scientific">Enterococcus diestrammenae</name>
    <dbReference type="NCBI Taxonomy" id="1155073"/>
    <lineage>
        <taxon>Bacteria</taxon>
        <taxon>Bacillati</taxon>
        <taxon>Bacillota</taxon>
        <taxon>Bacilli</taxon>
        <taxon>Lactobacillales</taxon>
        <taxon>Enterococcaceae</taxon>
        <taxon>Enterococcus</taxon>
    </lineage>
</organism>
<dbReference type="Gene3D" id="2.60.120.560">
    <property type="entry name" value="Exo-inulinase, domain 1"/>
    <property type="match status" value="1"/>
</dbReference>
<evidence type="ECO:0000256" key="4">
    <source>
        <dbReference type="ARBA" id="ARBA00023277"/>
    </source>
</evidence>
<evidence type="ECO:0000256" key="6">
    <source>
        <dbReference type="RuleBase" id="RU361187"/>
    </source>
</evidence>
<dbReference type="Proteomes" id="UP001429357">
    <property type="component" value="Unassembled WGS sequence"/>
</dbReference>
<keyword evidence="3 6" id="KW-0378">Hydrolase</keyword>
<feature type="transmembrane region" description="Helical" evidence="7">
    <location>
        <begin position="21"/>
        <end position="42"/>
    </location>
</feature>